<name>A0A8X7SAU7_BRACI</name>
<evidence type="ECO:0000256" key="1">
    <source>
        <dbReference type="SAM" id="MobiDB-lite"/>
    </source>
</evidence>
<evidence type="ECO:0000313" key="3">
    <source>
        <dbReference type="Proteomes" id="UP000886595"/>
    </source>
</evidence>
<feature type="compositionally biased region" description="Polar residues" evidence="1">
    <location>
        <begin position="60"/>
        <end position="69"/>
    </location>
</feature>
<keyword evidence="3" id="KW-1185">Reference proteome</keyword>
<dbReference type="EMBL" id="JAAMPC010000007">
    <property type="protein sequence ID" value="KAG2304088.1"/>
    <property type="molecule type" value="Genomic_DNA"/>
</dbReference>
<evidence type="ECO:0000313" key="2">
    <source>
        <dbReference type="EMBL" id="KAG2304088.1"/>
    </source>
</evidence>
<organism evidence="2 3">
    <name type="scientific">Brassica carinata</name>
    <name type="common">Ethiopian mustard</name>
    <name type="synonym">Abyssinian cabbage</name>
    <dbReference type="NCBI Taxonomy" id="52824"/>
    <lineage>
        <taxon>Eukaryota</taxon>
        <taxon>Viridiplantae</taxon>
        <taxon>Streptophyta</taxon>
        <taxon>Embryophyta</taxon>
        <taxon>Tracheophyta</taxon>
        <taxon>Spermatophyta</taxon>
        <taxon>Magnoliopsida</taxon>
        <taxon>eudicotyledons</taxon>
        <taxon>Gunneridae</taxon>
        <taxon>Pentapetalae</taxon>
        <taxon>rosids</taxon>
        <taxon>malvids</taxon>
        <taxon>Brassicales</taxon>
        <taxon>Brassicaceae</taxon>
        <taxon>Brassiceae</taxon>
        <taxon>Brassica</taxon>
    </lineage>
</organism>
<reference evidence="2 3" key="1">
    <citation type="submission" date="2020-02" db="EMBL/GenBank/DDBJ databases">
        <authorList>
            <person name="Ma Q."/>
            <person name="Huang Y."/>
            <person name="Song X."/>
            <person name="Pei D."/>
        </authorList>
    </citation>
    <scope>NUCLEOTIDE SEQUENCE [LARGE SCALE GENOMIC DNA]</scope>
    <source>
        <strain evidence="2">Sxm20200214</strain>
        <tissue evidence="2">Leaf</tissue>
    </source>
</reference>
<dbReference type="AlphaFoldDB" id="A0A8X7SAU7"/>
<accession>A0A8X7SAU7</accession>
<protein>
    <submittedName>
        <fullName evidence="2">Uncharacterized protein</fullName>
    </submittedName>
</protein>
<dbReference type="Proteomes" id="UP000886595">
    <property type="component" value="Unassembled WGS sequence"/>
</dbReference>
<sequence>METIPSFTPAHGDVSGGRNYLEKVVVCQNARRQRHLWRVSTGSSSSLLGTNRDQRPDFSVDSSGSNSGTFRKVEDICRV</sequence>
<comment type="caution">
    <text evidence="2">The sequence shown here is derived from an EMBL/GenBank/DDBJ whole genome shotgun (WGS) entry which is preliminary data.</text>
</comment>
<feature type="compositionally biased region" description="Low complexity" evidence="1">
    <location>
        <begin position="41"/>
        <end position="50"/>
    </location>
</feature>
<feature type="region of interest" description="Disordered" evidence="1">
    <location>
        <begin position="41"/>
        <end position="69"/>
    </location>
</feature>
<proteinExistence type="predicted"/>
<gene>
    <name evidence="2" type="ORF">Bca52824_032739</name>
</gene>